<accession>A0ABX7EDV9</accession>
<evidence type="ECO:0000256" key="1">
    <source>
        <dbReference type="SAM" id="MobiDB-lite"/>
    </source>
</evidence>
<name>A0ABX7EDV9_9ACTN</name>
<protein>
    <recommendedName>
        <fullName evidence="4">DUF4255 domain-containing protein</fullName>
    </recommendedName>
</protein>
<dbReference type="Proteomes" id="UP000596311">
    <property type="component" value="Chromosome"/>
</dbReference>
<reference evidence="2 3" key="1">
    <citation type="submission" date="2020-03" db="EMBL/GenBank/DDBJ databases">
        <title>Genome mining and metabolic profiling illuminate the polycyclic tetramate macrolactams from Streptomyces koyangensis SCSIO 5802.</title>
        <authorList>
            <person name="Ding W."/>
        </authorList>
    </citation>
    <scope>NUCLEOTIDE SEQUENCE [LARGE SCALE GENOMIC DNA]</scope>
    <source>
        <strain evidence="2 3">SCSIO 5802</strain>
    </source>
</reference>
<proteinExistence type="predicted"/>
<evidence type="ECO:0000313" key="2">
    <source>
        <dbReference type="EMBL" id="QRF01966.1"/>
    </source>
</evidence>
<organism evidence="2 3">
    <name type="scientific">Streptomyces koyangensis</name>
    <dbReference type="NCBI Taxonomy" id="188770"/>
    <lineage>
        <taxon>Bacteria</taxon>
        <taxon>Bacillati</taxon>
        <taxon>Actinomycetota</taxon>
        <taxon>Actinomycetes</taxon>
        <taxon>Kitasatosporales</taxon>
        <taxon>Streptomycetaceae</taxon>
        <taxon>Streptomyces</taxon>
        <taxon>Streptomyces aurantiacus group</taxon>
    </lineage>
</organism>
<evidence type="ECO:0008006" key="4">
    <source>
        <dbReference type="Google" id="ProtNLM"/>
    </source>
</evidence>
<dbReference type="EMBL" id="CP049945">
    <property type="protein sequence ID" value="QRF01966.1"/>
    <property type="molecule type" value="Genomic_DNA"/>
</dbReference>
<sequence length="233" mass="24853">MRQINADIQRVVEGALGAIGLGEDWEGRAFPQHTGDGYVAGMDTAVLPALVGWFPEALQAALWQWRRANPGLSPLQLRVSVHVGPLPDDGLGVPMVHTHRLLDDSALRELLARVDPKTYNTAVIISERVYEDVFESGLAVGGALASQFAARFVRVKTFAQPARLHVPGLDWGIADPSIFDVPERPSDGPGLTTAPQHSPQPPSGSVSFSQYGQGGTQGVNPTVTNHFGGGHQS</sequence>
<keyword evidence="3" id="KW-1185">Reference proteome</keyword>
<feature type="region of interest" description="Disordered" evidence="1">
    <location>
        <begin position="177"/>
        <end position="233"/>
    </location>
</feature>
<gene>
    <name evidence="2" type="ORF">G9U55_06880</name>
</gene>
<evidence type="ECO:0000313" key="3">
    <source>
        <dbReference type="Proteomes" id="UP000596311"/>
    </source>
</evidence>
<feature type="compositionally biased region" description="Polar residues" evidence="1">
    <location>
        <begin position="193"/>
        <end position="211"/>
    </location>
</feature>
<dbReference type="RefSeq" id="WP_203214199.1">
    <property type="nucleotide sequence ID" value="NZ_CP049945.1"/>
</dbReference>